<keyword evidence="2" id="KW-1185">Reference proteome</keyword>
<dbReference type="EMBL" id="JABUFE010000008">
    <property type="protein sequence ID" value="NSX55754.1"/>
    <property type="molecule type" value="Genomic_DNA"/>
</dbReference>
<evidence type="ECO:0000313" key="1">
    <source>
        <dbReference type="EMBL" id="NSX55754.1"/>
    </source>
</evidence>
<dbReference type="Proteomes" id="UP000777935">
    <property type="component" value="Unassembled WGS sequence"/>
</dbReference>
<name>A0ABX2IS70_9RHOB</name>
<evidence type="ECO:0000313" key="2">
    <source>
        <dbReference type="Proteomes" id="UP000777935"/>
    </source>
</evidence>
<gene>
    <name evidence="1" type="ORF">HRQ87_13170</name>
</gene>
<dbReference type="SUPFAM" id="SSF110296">
    <property type="entry name" value="Oligoxyloglucan reducing end-specific cellobiohydrolase"/>
    <property type="match status" value="1"/>
</dbReference>
<accession>A0ABX2IS70</accession>
<dbReference type="InterPro" id="IPR015943">
    <property type="entry name" value="WD40/YVTN_repeat-like_dom_sf"/>
</dbReference>
<comment type="caution">
    <text evidence="1">The sequence shown here is derived from an EMBL/GenBank/DDBJ whole genome shotgun (WGS) entry which is preliminary data.</text>
</comment>
<reference evidence="1 2" key="1">
    <citation type="submission" date="2020-06" db="EMBL/GenBank/DDBJ databases">
        <title>Sulfitobacter algicola sp. nov., isolated from green algae.</title>
        <authorList>
            <person name="Wang C."/>
        </authorList>
    </citation>
    <scope>NUCLEOTIDE SEQUENCE [LARGE SCALE GENOMIC DNA]</scope>
    <source>
        <strain evidence="1 2">1151</strain>
    </source>
</reference>
<dbReference type="Gene3D" id="2.130.10.10">
    <property type="entry name" value="YVTN repeat-like/Quinoprotein amine dehydrogenase"/>
    <property type="match status" value="1"/>
</dbReference>
<proteinExistence type="predicted"/>
<protein>
    <submittedName>
        <fullName evidence="1">Baseplate J/gp47 family protein</fullName>
    </submittedName>
</protein>
<dbReference type="RefSeq" id="WP_174138910.1">
    <property type="nucleotide sequence ID" value="NZ_JABUFE010000008.1"/>
</dbReference>
<sequence>MTLQSPNLDDRTYDDLVQSAHDQIKALCPEWTDFGPSDPGRTLVETFAFLTEVLIWRVNRLPEKAYVEFLNSMGVVMGPPAAASTILTFTRTDTAKPMILPTGTVIGASKAGGRGEAITFNTLGPARFEAGVESVQVRAANATLVEGELLGKSDGQPGQTFHVSKGPILAPLGVPMDLTIGVETPRDQVPTGAEAIEYEDAVYVLWSETKAFSESDKGKLVFTADRIRGQIRFAPAARLAKTPDDTGLSQAASLLAAVPPNGRRIRAWYRTGGGERGNVVANTLTKIDAMPGMAVTNPDTATGGRDAETLANALTRGPRDVASRGRAVTAQDYEALAERQSHVSRARAHARADIWKHADKGSVEVVLAPHLPVSKQQELLTRDILESACTDLGLKDANEALQAQRPLGARCDARWVQFKPVRIRVRAALRPYENATEVSARLQKALNEMISPFPDAKTGRGAWTFGEPLRSWHINDVARREPAIEYLEDPIIETPEAPDDVCSAITADHSQKGVWYAGSEDKIYRSLNDGDGWELAAHFPDETVRRVATPAAWHGVPEMLGLVAVITRTKKGNNFYISRDCGDSWQLVLRFEEGISVDDLDFLMRDDGPTVLFAAEDGLREFTLDRDKNWRRITIDSKMQDRRVWALTVARNPVGSASRYTVFAAGDGRGLFYSATDGMPGSFIPIGPAGMEDQLFRALETHEFGGQARVWAGVRVAQGVKGKGCFEYRVTGRTDDAPRVRPYPKGWNGESCRGIAFMEDKVLVATHRGGVQMISLTDPDPEWRRSDVNCGLPQRRLDLLQPINVIAATDTKAMICPGQEEDGQGGGVYRTDDGASFARCSNREHVGFVTLPPNWLFCCAGEHVIDEVRHER</sequence>
<organism evidence="1 2">
    <name type="scientific">Parasulfitobacter algicola</name>
    <dbReference type="NCBI Taxonomy" id="2614809"/>
    <lineage>
        <taxon>Bacteria</taxon>
        <taxon>Pseudomonadati</taxon>
        <taxon>Pseudomonadota</taxon>
        <taxon>Alphaproteobacteria</taxon>
        <taxon>Rhodobacterales</taxon>
        <taxon>Roseobacteraceae</taxon>
        <taxon>Parasulfitobacter</taxon>
    </lineage>
</organism>